<protein>
    <submittedName>
        <fullName evidence="1">Uncharacterized protein</fullName>
    </submittedName>
</protein>
<gene>
    <name evidence="1" type="ORF">TM448A00186_0018</name>
    <name evidence="2" type="ORF">TM448B02294_0001</name>
</gene>
<accession>A0A6H1ZB21</accession>
<organism evidence="1">
    <name type="scientific">viral metagenome</name>
    <dbReference type="NCBI Taxonomy" id="1070528"/>
    <lineage>
        <taxon>unclassified sequences</taxon>
        <taxon>metagenomes</taxon>
        <taxon>organismal metagenomes</taxon>
    </lineage>
</organism>
<dbReference type="AlphaFoldDB" id="A0A6H1ZB21"/>
<evidence type="ECO:0000313" key="2">
    <source>
        <dbReference type="EMBL" id="QJI01108.1"/>
    </source>
</evidence>
<reference evidence="1" key="1">
    <citation type="submission" date="2020-03" db="EMBL/GenBank/DDBJ databases">
        <title>The deep terrestrial virosphere.</title>
        <authorList>
            <person name="Holmfeldt K."/>
            <person name="Nilsson E."/>
            <person name="Simone D."/>
            <person name="Lopez-Fernandez M."/>
            <person name="Wu X."/>
            <person name="de Brujin I."/>
            <person name="Lundin D."/>
            <person name="Andersson A."/>
            <person name="Bertilsson S."/>
            <person name="Dopson M."/>
        </authorList>
    </citation>
    <scope>NUCLEOTIDE SEQUENCE</scope>
    <source>
        <strain evidence="1">TM448A00186</strain>
        <strain evidence="2">TM448B02294</strain>
    </source>
</reference>
<evidence type="ECO:0000313" key="1">
    <source>
        <dbReference type="EMBL" id="QJA45106.1"/>
    </source>
</evidence>
<sequence length="75" mass="9341">MKLRHYFLSYHIWKSFKKYPRIITGYIDGTKYMVQKGFRHDSQGQYHKRKDNMITMSVFNKIMTIQFRDRKLPEY</sequence>
<proteinExistence type="predicted"/>
<dbReference type="EMBL" id="MT143986">
    <property type="protein sequence ID" value="QJA45106.1"/>
    <property type="molecule type" value="Genomic_DNA"/>
</dbReference>
<name>A0A6H1ZB21_9ZZZZ</name>
<dbReference type="EMBL" id="MT144899">
    <property type="protein sequence ID" value="QJI01108.1"/>
    <property type="molecule type" value="Genomic_DNA"/>
</dbReference>